<name>A0A9D0YQX0_9FIRM</name>
<dbReference type="SUPFAM" id="SSF50939">
    <property type="entry name" value="Sialidases"/>
    <property type="match status" value="1"/>
</dbReference>
<keyword evidence="5" id="KW-1133">Transmembrane helix</keyword>
<evidence type="ECO:0000256" key="3">
    <source>
        <dbReference type="ARBA" id="ARBA00012733"/>
    </source>
</evidence>
<dbReference type="PANTHER" id="PTHR10628">
    <property type="entry name" value="SIALIDASE"/>
    <property type="match status" value="1"/>
</dbReference>
<dbReference type="Gene3D" id="2.80.10.50">
    <property type="match status" value="2"/>
</dbReference>
<dbReference type="Pfam" id="PF13088">
    <property type="entry name" value="BNR_2"/>
    <property type="match status" value="1"/>
</dbReference>
<evidence type="ECO:0000256" key="4">
    <source>
        <dbReference type="SAM" id="MobiDB-lite"/>
    </source>
</evidence>
<dbReference type="SUPFAM" id="SSF49373">
    <property type="entry name" value="Invasin/intimin cell-adhesion fragments"/>
    <property type="match status" value="1"/>
</dbReference>
<evidence type="ECO:0000256" key="2">
    <source>
        <dbReference type="ARBA" id="ARBA00009348"/>
    </source>
</evidence>
<feature type="domain" description="BIG2" evidence="6">
    <location>
        <begin position="609"/>
        <end position="684"/>
    </location>
</feature>
<dbReference type="PANTHER" id="PTHR10628:SF30">
    <property type="entry name" value="EXO-ALPHA-SIALIDASE"/>
    <property type="match status" value="1"/>
</dbReference>
<dbReference type="GO" id="GO:0009313">
    <property type="term" value="P:oligosaccharide catabolic process"/>
    <property type="evidence" value="ECO:0007669"/>
    <property type="project" value="TreeGrafter"/>
</dbReference>
<dbReference type="CDD" id="cd15482">
    <property type="entry name" value="Sialidase_non-viral"/>
    <property type="match status" value="1"/>
</dbReference>
<dbReference type="EMBL" id="DVFO01000016">
    <property type="protein sequence ID" value="HIQ60323.1"/>
    <property type="molecule type" value="Genomic_DNA"/>
</dbReference>
<proteinExistence type="inferred from homology"/>
<feature type="transmembrane region" description="Helical" evidence="5">
    <location>
        <begin position="1205"/>
        <end position="1225"/>
    </location>
</feature>
<evidence type="ECO:0000259" key="6">
    <source>
        <dbReference type="SMART" id="SM00635"/>
    </source>
</evidence>
<accession>A0A9D0YQX0</accession>
<dbReference type="Gene3D" id="2.120.10.10">
    <property type="match status" value="1"/>
</dbReference>
<evidence type="ECO:0000313" key="8">
    <source>
        <dbReference type="Proteomes" id="UP000886879"/>
    </source>
</evidence>
<dbReference type="Pfam" id="PF02368">
    <property type="entry name" value="Big_2"/>
    <property type="match status" value="1"/>
</dbReference>
<feature type="non-terminal residue" evidence="7">
    <location>
        <position position="1"/>
    </location>
</feature>
<feature type="region of interest" description="Disordered" evidence="4">
    <location>
        <begin position="1162"/>
        <end position="1199"/>
    </location>
</feature>
<dbReference type="Pfam" id="PF07554">
    <property type="entry name" value="FIVAR"/>
    <property type="match status" value="4"/>
</dbReference>
<dbReference type="Gene3D" id="2.40.220.10">
    <property type="entry name" value="Intramolecular Trans-sialidase, Domain 3"/>
    <property type="match status" value="1"/>
</dbReference>
<dbReference type="AlphaFoldDB" id="A0A9D0YQX0"/>
<keyword evidence="5" id="KW-0472">Membrane</keyword>
<reference evidence="7" key="2">
    <citation type="journal article" date="2021" name="PeerJ">
        <title>Extensive microbial diversity within the chicken gut microbiome revealed by metagenomics and culture.</title>
        <authorList>
            <person name="Gilroy R."/>
            <person name="Ravi A."/>
            <person name="Getino M."/>
            <person name="Pursley I."/>
            <person name="Horton D.L."/>
            <person name="Alikhan N.F."/>
            <person name="Baker D."/>
            <person name="Gharbi K."/>
            <person name="Hall N."/>
            <person name="Watson M."/>
            <person name="Adriaenssens E.M."/>
            <person name="Foster-Nyarko E."/>
            <person name="Jarju S."/>
            <person name="Secka A."/>
            <person name="Antonio M."/>
            <person name="Oren A."/>
            <person name="Chaudhuri R.R."/>
            <person name="La Ragione R."/>
            <person name="Hildebrand F."/>
            <person name="Pallen M.J."/>
        </authorList>
    </citation>
    <scope>NUCLEOTIDE SEQUENCE</scope>
    <source>
        <strain evidence="7">ChiGjej2B2-12916</strain>
    </source>
</reference>
<comment type="catalytic activity">
    <reaction evidence="1">
        <text>Hydrolysis of alpha-(2-&gt;3)-, alpha-(2-&gt;6)-, alpha-(2-&gt;8)- glycosidic linkages of terminal sialic acid residues in oligosaccharides, glycoproteins, glycolipids, colominic acid and synthetic substrates.</text>
        <dbReference type="EC" id="3.2.1.18"/>
    </reaction>
</comment>
<organism evidence="7 8">
    <name type="scientific">Candidatus Enterenecus faecium</name>
    <dbReference type="NCBI Taxonomy" id="2840780"/>
    <lineage>
        <taxon>Bacteria</taxon>
        <taxon>Bacillati</taxon>
        <taxon>Bacillota</taxon>
        <taxon>Clostridia</taxon>
        <taxon>Eubacteriales</taxon>
        <taxon>Candidatus Enterenecus</taxon>
    </lineage>
</organism>
<dbReference type="Gene3D" id="2.60.40.1080">
    <property type="match status" value="1"/>
</dbReference>
<dbReference type="GO" id="GO:0006689">
    <property type="term" value="P:ganglioside catabolic process"/>
    <property type="evidence" value="ECO:0007669"/>
    <property type="project" value="TreeGrafter"/>
</dbReference>
<dbReference type="EC" id="3.2.1.18" evidence="3"/>
<comment type="caution">
    <text evidence="7">The sequence shown here is derived from an EMBL/GenBank/DDBJ whole genome shotgun (WGS) entry which is preliminary data.</text>
</comment>
<dbReference type="Gene3D" id="1.20.1270.70">
    <property type="entry name" value="Designed single chain three-helix bundle"/>
    <property type="match status" value="1"/>
</dbReference>
<evidence type="ECO:0000313" key="7">
    <source>
        <dbReference type="EMBL" id="HIQ60323.1"/>
    </source>
</evidence>
<dbReference type="InterPro" id="IPR008964">
    <property type="entry name" value="Invasin/intimin_cell_adhesion"/>
</dbReference>
<comment type="similarity">
    <text evidence="2">Belongs to the glycosyl hydrolase 33 family.</text>
</comment>
<protein>
    <recommendedName>
        <fullName evidence="3">exo-alpha-sialidase</fullName>
        <ecNumber evidence="3">3.2.1.18</ecNumber>
    </recommendedName>
</protein>
<dbReference type="InterPro" id="IPR026856">
    <property type="entry name" value="Sialidase_fam"/>
</dbReference>
<dbReference type="InterPro" id="IPR036278">
    <property type="entry name" value="Sialidase_sf"/>
</dbReference>
<dbReference type="GO" id="GO:0004308">
    <property type="term" value="F:exo-alpha-sialidase activity"/>
    <property type="evidence" value="ECO:0007669"/>
    <property type="project" value="UniProtKB-EC"/>
</dbReference>
<gene>
    <name evidence="7" type="ORF">IAD31_01790</name>
</gene>
<dbReference type="Proteomes" id="UP000886879">
    <property type="component" value="Unassembled WGS sequence"/>
</dbReference>
<dbReference type="InterPro" id="IPR023364">
    <property type="entry name" value="Trans_sialidase_dom3"/>
</dbReference>
<dbReference type="GO" id="GO:0005737">
    <property type="term" value="C:cytoplasm"/>
    <property type="evidence" value="ECO:0007669"/>
    <property type="project" value="TreeGrafter"/>
</dbReference>
<dbReference type="InterPro" id="IPR011040">
    <property type="entry name" value="Sialidase"/>
</dbReference>
<dbReference type="GO" id="GO:0016020">
    <property type="term" value="C:membrane"/>
    <property type="evidence" value="ECO:0007669"/>
    <property type="project" value="TreeGrafter"/>
</dbReference>
<keyword evidence="5" id="KW-0812">Transmembrane</keyword>
<dbReference type="Gene3D" id="1.20.1270.90">
    <property type="entry name" value="AF1782-like"/>
    <property type="match status" value="2"/>
</dbReference>
<evidence type="ECO:0000256" key="5">
    <source>
        <dbReference type="SAM" id="Phobius"/>
    </source>
</evidence>
<reference evidence="7" key="1">
    <citation type="submission" date="2020-10" db="EMBL/GenBank/DDBJ databases">
        <authorList>
            <person name="Gilroy R."/>
        </authorList>
    </citation>
    <scope>NUCLEOTIDE SEQUENCE</scope>
    <source>
        <strain evidence="7">ChiGjej2B2-12916</strain>
    </source>
</reference>
<dbReference type="InterPro" id="IPR003343">
    <property type="entry name" value="Big_2"/>
</dbReference>
<evidence type="ECO:0000256" key="1">
    <source>
        <dbReference type="ARBA" id="ARBA00000427"/>
    </source>
</evidence>
<dbReference type="SMART" id="SM00635">
    <property type="entry name" value="BID_2"/>
    <property type="match status" value="1"/>
</dbReference>
<sequence length="1230" mass="133127">QLWTIEKREGDDGYNIKSLDSNRYLDLSQTTAVNGHVNTSDQPVRVDITFHEESGTYTLSNGSNYLTHGSTAGNKYYCSTSQDSALIEFQLYQETQVLPTVVGENPKGTQPVSEPFSSEATGSQHFRIPSLYTLDNGWIVAASDIRWTTGGDSPQNLDTIVSVSKDNGQTWEWEVVNYLADMADTSTGNASSSFIDPSIVQDSNGTIHMVVDACPSYVGLMSGNQMGQESTGFDSQGRLLVAKATAGTYAPKTASSYTYYVDLNNTNGLAEPANDNGKDVILYPICSQDGTVTDTWVDAFLNVYVKSEEDGTFTKPYVTQLGNSANRVQKNLFFQNSEWKVYPVFYIMHRTAQVTEDGLVWSAPQFLDIKAADNEKFTGVCPGRGITMTYNDTERIIFPLYDNRTGNELASVIYSDDGGATWQRGGHNSNLNGVGKTSESQLVLLPNGDLRMYSRNTINYVSYADSSDGGVTWSQCQPDNNLFSQKSGGGCMVSFINLEGTLIGPDDQEYENLILGSYARIQRTEGIVRIGSADENGTVTWLNEDVTRYDENNYFAYSCVSQLQENGKATDTFGILYENQGSPCQIKYETLTVQDLLGEGWYMVQDESEKITLTLEPQFVNLSVGQSGQVQAIVTPEDAATITWSSDTPAVATVSDTGVVTAVSSGTATITATATASNGIVRTAKLSVAVQGESGIFLPPCFQDIISSEDHEAQTTYNLDTDGLNAEGVYAIYHAGTQRILYHANGQSNTDQVTGSVSNNQLILDGQYAASRQLWRITQTEDGYTVQSLEADGAYLRLNDSATQPGARVPVQSEPYTLTIQPGATPGSYTISHTVGDRELYLSHSSEATKQYYVSAEASEFQLFLETTIPAHTTYQVSVSGLRGLVSFVDTLDPQAYSASSWEALQAAKQAANDLLSSDDAPVFDNESDAQARLDQVTALTKDLYQAWMDLVPPQTSTDKALLQKTYDYALTLSTQGVTESAKKLFEDALAQAKAVLDDPDATAEEINTAWDDLLVGIWSLGLTQGDKAMLEQLITKAEAMVEDSDKYVADHWQALLDALETALAVQADGDAMQEDVDQAAQALLNSILDQRFKADKSILEGLIAQAQRIDLTGYTAQSVATFRTALAEAQAVLADHSLSEDEQSQVDAMVDKLTAAIHGLTADGAAEPSDTPATDTPEASKAPDATQKPAQDDKVPATGDTQVMGLWIALTAASAVALASLATARKKRS</sequence>